<protein>
    <recommendedName>
        <fullName evidence="2">EMC1 first beta-propeller domain-containing protein</fullName>
    </recommendedName>
</protein>
<keyword evidence="4" id="KW-1185">Reference proteome</keyword>
<gene>
    <name evidence="3" type="ORF">TcWFU_008500</name>
</gene>
<organism evidence="3 4">
    <name type="scientific">Taenia crassiceps</name>
    <dbReference type="NCBI Taxonomy" id="6207"/>
    <lineage>
        <taxon>Eukaryota</taxon>
        <taxon>Metazoa</taxon>
        <taxon>Spiralia</taxon>
        <taxon>Lophotrochozoa</taxon>
        <taxon>Platyhelminthes</taxon>
        <taxon>Cestoda</taxon>
        <taxon>Eucestoda</taxon>
        <taxon>Cyclophyllidea</taxon>
        <taxon>Taeniidae</taxon>
        <taxon>Taenia</taxon>
    </lineage>
</organism>
<keyword evidence="1" id="KW-0812">Transmembrane</keyword>
<comment type="caution">
    <text evidence="3">The sequence shown here is derived from an EMBL/GenBank/DDBJ whole genome shotgun (WGS) entry which is preliminary data.</text>
</comment>
<dbReference type="Pfam" id="PF25293">
    <property type="entry name" value="Beta-prop_EMC1_N"/>
    <property type="match status" value="1"/>
</dbReference>
<reference evidence="3 4" key="1">
    <citation type="journal article" date="2022" name="Front. Cell. Infect. Microbiol.">
        <title>The Genomes of Two Strains of Taenia crassiceps the Animal Model for the Study of Human Cysticercosis.</title>
        <authorList>
            <person name="Bobes R.J."/>
            <person name="Estrada K."/>
            <person name="Rios-Valencia D.G."/>
            <person name="Calderon-Gallegos A."/>
            <person name="de la Torre P."/>
            <person name="Carrero J.C."/>
            <person name="Sanchez-Flores A."/>
            <person name="Laclette J.P."/>
        </authorList>
    </citation>
    <scope>NUCLEOTIDE SEQUENCE [LARGE SCALE GENOMIC DNA]</scope>
    <source>
        <strain evidence="3">WFUcys</strain>
    </source>
</reference>
<evidence type="ECO:0000313" key="4">
    <source>
        <dbReference type="Proteomes" id="UP001651158"/>
    </source>
</evidence>
<feature type="domain" description="EMC1 first beta-propeller" evidence="2">
    <location>
        <begin position="380"/>
        <end position="432"/>
    </location>
</feature>
<evidence type="ECO:0000259" key="2">
    <source>
        <dbReference type="Pfam" id="PF25293"/>
    </source>
</evidence>
<dbReference type="Proteomes" id="UP001651158">
    <property type="component" value="Unassembled WGS sequence"/>
</dbReference>
<dbReference type="EMBL" id="JAKROA010000009">
    <property type="protein sequence ID" value="KAL5105278.1"/>
    <property type="molecule type" value="Genomic_DNA"/>
</dbReference>
<name>A0ABR4Q7C9_9CEST</name>
<dbReference type="InterPro" id="IPR058545">
    <property type="entry name" value="Beta-prop_EMC1_1st"/>
</dbReference>
<keyword evidence="1" id="KW-0472">Membrane</keyword>
<proteinExistence type="predicted"/>
<accession>A0ABR4Q7C9</accession>
<evidence type="ECO:0000256" key="1">
    <source>
        <dbReference type="SAM" id="Phobius"/>
    </source>
</evidence>
<feature type="transmembrane region" description="Helical" evidence="1">
    <location>
        <begin position="356"/>
        <end position="378"/>
    </location>
</feature>
<evidence type="ECO:0000313" key="3">
    <source>
        <dbReference type="EMBL" id="KAL5105278.1"/>
    </source>
</evidence>
<sequence length="439" mass="49376">MNLYSRDWEHPSSHRRGVLTDDNDALAGELCVKVDMLRELSKSIGDETDSSPQQPEGQGTSLAGALKLLLPFLLFILLLDSISDWKIDKKNHGLMLELSSYKERLPIDHAQFYVLYEPSSLEIRATPQGKDVDLYLIANDDLDYFRHRIPQLEKFINSSPSSFSPASKTTRLVKLDPPVPWEIISPPEEVKSIHRLINATITTYWSSIPTFTLASTSLGVERLYVPAAFRRPLFVVVFAPPSGVVETDDSAESPSLKERQYHHYVIQLLEETDEVVSTYEAVRAAAERQSFSYSELAAMFSTLHVESQREMRTRSSLAGTATPQDSRVQRNKVVKRSQNSRAHFEIGVCGCGVHTIAASALAMLVQIITFVVLFHGIFSLHEDQIGKFDWRQQYIGNTEYYVIGHLGAKDFFLYLASESHVLGALNAQNGSLGCYFYAY</sequence>
<keyword evidence="1" id="KW-1133">Transmembrane helix</keyword>